<reference evidence="1" key="1">
    <citation type="journal article" date="2020" name="Nature">
        <title>Giant virus diversity and host interactions through global metagenomics.</title>
        <authorList>
            <person name="Schulz F."/>
            <person name="Roux S."/>
            <person name="Paez-Espino D."/>
            <person name="Jungbluth S."/>
            <person name="Walsh D.A."/>
            <person name="Denef V.J."/>
            <person name="McMahon K.D."/>
            <person name="Konstantinidis K.T."/>
            <person name="Eloe-Fadrosh E.A."/>
            <person name="Kyrpides N.C."/>
            <person name="Woyke T."/>
        </authorList>
    </citation>
    <scope>NUCLEOTIDE SEQUENCE</scope>
    <source>
        <strain evidence="1">GVMAG-S-1101165-84</strain>
    </source>
</reference>
<proteinExistence type="predicted"/>
<evidence type="ECO:0000313" key="1">
    <source>
        <dbReference type="EMBL" id="QHU11235.1"/>
    </source>
</evidence>
<organism evidence="1">
    <name type="scientific">viral metagenome</name>
    <dbReference type="NCBI Taxonomy" id="1070528"/>
    <lineage>
        <taxon>unclassified sequences</taxon>
        <taxon>metagenomes</taxon>
        <taxon>organismal metagenomes</taxon>
    </lineage>
</organism>
<name>A0A6C0JZL1_9ZZZZ</name>
<sequence length="236" mass="27734">MVKTRKKERLVQFQRGQLIDRYLCDLHTHRKNTMKGHSPWKQFFYKTIGTDIVNSTNEPFELTKNTVERFLEFQTTHNKWFKFVLFEYDDQKHIYVIQGNSYNKHTLCILKGILEQTRGDPLFDELRTLYTKLVQQKHKGSLYTLYQLKQRLQTLVQLYYPCMPVLVAGAGTVNEDGSICLNNKSGHYTPSIRRIHKAGTLFTEITGRAVHVQAYDRAALRKRYSKDYKDEGSICV</sequence>
<dbReference type="EMBL" id="MN740780">
    <property type="protein sequence ID" value="QHU11235.1"/>
    <property type="molecule type" value="Genomic_DNA"/>
</dbReference>
<protein>
    <submittedName>
        <fullName evidence="1">Uncharacterized protein</fullName>
    </submittedName>
</protein>
<dbReference type="AlphaFoldDB" id="A0A6C0JZL1"/>
<accession>A0A6C0JZL1</accession>